<dbReference type="AlphaFoldDB" id="A0A9Q5N418"/>
<dbReference type="InterPro" id="IPR051911">
    <property type="entry name" value="SDR_oxidoreductase"/>
</dbReference>
<organism evidence="3 4">
    <name type="scientific">Sanghuangporus baumii</name>
    <name type="common">Phellinus baumii</name>
    <dbReference type="NCBI Taxonomy" id="108892"/>
    <lineage>
        <taxon>Eukaryota</taxon>
        <taxon>Fungi</taxon>
        <taxon>Dikarya</taxon>
        <taxon>Basidiomycota</taxon>
        <taxon>Agaricomycotina</taxon>
        <taxon>Agaricomycetes</taxon>
        <taxon>Hymenochaetales</taxon>
        <taxon>Hymenochaetaceae</taxon>
        <taxon>Sanghuangporus</taxon>
    </lineage>
</organism>
<dbReference type="Proteomes" id="UP000757232">
    <property type="component" value="Unassembled WGS sequence"/>
</dbReference>
<protein>
    <submittedName>
        <fullName evidence="3">NAD-binding protein</fullName>
    </submittedName>
</protein>
<evidence type="ECO:0000313" key="4">
    <source>
        <dbReference type="Proteomes" id="UP000757232"/>
    </source>
</evidence>
<dbReference type="Pfam" id="PF00106">
    <property type="entry name" value="adh_short"/>
    <property type="match status" value="1"/>
</dbReference>
<evidence type="ECO:0000313" key="3">
    <source>
        <dbReference type="EMBL" id="OCB84886.1"/>
    </source>
</evidence>
<sequence length="345" mass="38128">MNGREETASGPSESLVWVITGTSSGLGSALVQVALARGDRVVATARNFESIRHFTSERVHHTHYSLTQYKVIYPQLRPSPCVVATARNIESIRHFTSDPKTAERVLIACLDVTAPFAEIRSLADEVVGKWECIDVLVNNAGVGMLGITEEVGVEGYKKQLDTNFFGPLNVTNAFLPYMRARRRAMAESLAVEVAPLGIKVLNVLPGGMRTQNWQKMTLLPTSPDSLLPTVAKTGITRQAGSEIIYRNGEMHTDGEAKERTDEYIADYAELRNRQIEWMNKVPCEGDAEKCARAIMDIVTGKKSWPELGLLVLGTDAEANIREKCNTVLRNLDEWKDVVRGVAVDK</sequence>
<dbReference type="SUPFAM" id="SSF51735">
    <property type="entry name" value="NAD(P)-binding Rossmann-fold domains"/>
    <property type="match status" value="1"/>
</dbReference>
<keyword evidence="2" id="KW-0560">Oxidoreductase</keyword>
<dbReference type="EMBL" id="LNZH02000213">
    <property type="protein sequence ID" value="OCB84886.1"/>
    <property type="molecule type" value="Genomic_DNA"/>
</dbReference>
<comment type="caution">
    <text evidence="3">The sequence shown here is derived from an EMBL/GenBank/DDBJ whole genome shotgun (WGS) entry which is preliminary data.</text>
</comment>
<dbReference type="Gene3D" id="3.40.50.720">
    <property type="entry name" value="NAD(P)-binding Rossmann-like Domain"/>
    <property type="match status" value="1"/>
</dbReference>
<dbReference type="OrthoDB" id="1274115at2759"/>
<dbReference type="GO" id="GO:0016491">
    <property type="term" value="F:oxidoreductase activity"/>
    <property type="evidence" value="ECO:0007669"/>
    <property type="project" value="UniProtKB-KW"/>
</dbReference>
<comment type="similarity">
    <text evidence="1">Belongs to the short-chain dehydrogenases/reductases (SDR) family.</text>
</comment>
<proteinExistence type="inferred from homology"/>
<keyword evidence="4" id="KW-1185">Reference proteome</keyword>
<dbReference type="InterPro" id="IPR036291">
    <property type="entry name" value="NAD(P)-bd_dom_sf"/>
</dbReference>
<dbReference type="PANTHER" id="PTHR43976">
    <property type="entry name" value="SHORT CHAIN DEHYDROGENASE"/>
    <property type="match status" value="1"/>
</dbReference>
<gene>
    <name evidence="3" type="ORF">A7U60_g8108</name>
</gene>
<dbReference type="InterPro" id="IPR002347">
    <property type="entry name" value="SDR_fam"/>
</dbReference>
<dbReference type="PANTHER" id="PTHR43976:SF16">
    <property type="entry name" value="SHORT-CHAIN DEHYDROGENASE_REDUCTASE FAMILY PROTEIN"/>
    <property type="match status" value="1"/>
</dbReference>
<reference evidence="3" key="1">
    <citation type="submission" date="2016-06" db="EMBL/GenBank/DDBJ databases">
        <title>Draft Genome sequence of the fungus Inonotus baumii.</title>
        <authorList>
            <person name="Zhu H."/>
            <person name="Lin W."/>
        </authorList>
    </citation>
    <scope>NUCLEOTIDE SEQUENCE</scope>
    <source>
        <strain evidence="3">821</strain>
    </source>
</reference>
<evidence type="ECO:0000256" key="1">
    <source>
        <dbReference type="ARBA" id="ARBA00006484"/>
    </source>
</evidence>
<accession>A0A9Q5N418</accession>
<name>A0A9Q5N418_SANBA</name>
<evidence type="ECO:0000256" key="2">
    <source>
        <dbReference type="ARBA" id="ARBA00023002"/>
    </source>
</evidence>